<dbReference type="Proteomes" id="UP001207742">
    <property type="component" value="Unassembled WGS sequence"/>
</dbReference>
<reference evidence="3 4" key="1">
    <citation type="submission" date="2022-10" db="EMBL/GenBank/DDBJ databases">
        <title>Chitinophaga nivalis PC15 sp. nov., isolated from Pyeongchang county, South Korea.</title>
        <authorList>
            <person name="Trinh H.N."/>
        </authorList>
    </citation>
    <scope>NUCLEOTIDE SEQUENCE [LARGE SCALE GENOMIC DNA]</scope>
    <source>
        <strain evidence="3 4">PC14</strain>
    </source>
</reference>
<dbReference type="InterPro" id="IPR036890">
    <property type="entry name" value="HATPase_C_sf"/>
</dbReference>
<evidence type="ECO:0000313" key="3">
    <source>
        <dbReference type="EMBL" id="MCW3483151.1"/>
    </source>
</evidence>
<keyword evidence="4" id="KW-1185">Reference proteome</keyword>
<evidence type="ECO:0000259" key="2">
    <source>
        <dbReference type="Pfam" id="PF06580"/>
    </source>
</evidence>
<gene>
    <name evidence="3" type="ORF">OL497_04565</name>
</gene>
<dbReference type="EMBL" id="JAPDNS010000001">
    <property type="protein sequence ID" value="MCW3483151.1"/>
    <property type="molecule type" value="Genomic_DNA"/>
</dbReference>
<dbReference type="PANTHER" id="PTHR34220:SF7">
    <property type="entry name" value="SENSOR HISTIDINE KINASE YPDA"/>
    <property type="match status" value="1"/>
</dbReference>
<dbReference type="Pfam" id="PF06580">
    <property type="entry name" value="His_kinase"/>
    <property type="match status" value="1"/>
</dbReference>
<evidence type="ECO:0000313" key="4">
    <source>
        <dbReference type="Proteomes" id="UP001207742"/>
    </source>
</evidence>
<feature type="transmembrane region" description="Helical" evidence="1">
    <location>
        <begin position="138"/>
        <end position="159"/>
    </location>
</feature>
<dbReference type="PANTHER" id="PTHR34220">
    <property type="entry name" value="SENSOR HISTIDINE KINASE YPDA"/>
    <property type="match status" value="1"/>
</dbReference>
<evidence type="ECO:0000256" key="1">
    <source>
        <dbReference type="SAM" id="Phobius"/>
    </source>
</evidence>
<feature type="transmembrane region" description="Helical" evidence="1">
    <location>
        <begin position="14"/>
        <end position="33"/>
    </location>
</feature>
<comment type="caution">
    <text evidence="3">The sequence shown here is derived from an EMBL/GenBank/DDBJ whole genome shotgun (WGS) entry which is preliminary data.</text>
</comment>
<keyword evidence="1" id="KW-0812">Transmembrane</keyword>
<keyword evidence="3" id="KW-0808">Transferase</keyword>
<protein>
    <submittedName>
        <fullName evidence="3">Histidine kinase</fullName>
    </submittedName>
</protein>
<organism evidence="3 4">
    <name type="scientific">Chitinophaga nivalis</name>
    <dbReference type="NCBI Taxonomy" id="2991709"/>
    <lineage>
        <taxon>Bacteria</taxon>
        <taxon>Pseudomonadati</taxon>
        <taxon>Bacteroidota</taxon>
        <taxon>Chitinophagia</taxon>
        <taxon>Chitinophagales</taxon>
        <taxon>Chitinophagaceae</taxon>
        <taxon>Chitinophaga</taxon>
    </lineage>
</organism>
<keyword evidence="3" id="KW-0418">Kinase</keyword>
<feature type="transmembrane region" description="Helical" evidence="1">
    <location>
        <begin position="53"/>
        <end position="74"/>
    </location>
</feature>
<accession>A0ABT3IGS6</accession>
<dbReference type="InterPro" id="IPR010559">
    <property type="entry name" value="Sig_transdc_His_kin_internal"/>
</dbReference>
<dbReference type="RefSeq" id="WP_264728190.1">
    <property type="nucleotide sequence ID" value="NZ_JAPDNS010000001.1"/>
</dbReference>
<sequence length="371" mass="42883">MKSKTAQEKLYNRYYRLFIIPMIFLLYYLLSYLVNPFSPYWSSLSSSNLKELLVEGTIMMCNCWLITELSLILARWMDQLIPWEKRPLGRFVVQLCCQLIVVFVVLSILFLLVLPLIFGREVVEPAVTTVEKIDEWQFVFVCVMLSILISAVHTGNYFLKRWKTSMLEASQLKLNAAKLKEIAMQAQLQSLKLQLDPHFMFNNFSTLSALITEDSRTALSFLENLSRVYRYMIINLNNDIITLKEEIKFIQAYIYLIKIRHGDHVDIDIQIPENIMSMGIPPITLQLLIENAIKHNVASGAQPLHIRIYQEGAGTITVSNNIQLISYNIPSTKLGLENIRNRYLILSDHTLEIRKEAGAFLVTLPLLEFKK</sequence>
<proteinExistence type="predicted"/>
<feature type="domain" description="Signal transduction histidine kinase internal region" evidence="2">
    <location>
        <begin position="186"/>
        <end position="264"/>
    </location>
</feature>
<dbReference type="Gene3D" id="3.30.565.10">
    <property type="entry name" value="Histidine kinase-like ATPase, C-terminal domain"/>
    <property type="match status" value="1"/>
</dbReference>
<keyword evidence="1" id="KW-0472">Membrane</keyword>
<name>A0ABT3IGS6_9BACT</name>
<dbReference type="InterPro" id="IPR050640">
    <property type="entry name" value="Bact_2-comp_sensor_kinase"/>
</dbReference>
<keyword evidence="1" id="KW-1133">Transmembrane helix</keyword>
<feature type="transmembrane region" description="Helical" evidence="1">
    <location>
        <begin position="95"/>
        <end position="118"/>
    </location>
</feature>
<dbReference type="GO" id="GO:0016301">
    <property type="term" value="F:kinase activity"/>
    <property type="evidence" value="ECO:0007669"/>
    <property type="project" value="UniProtKB-KW"/>
</dbReference>